<evidence type="ECO:0000313" key="3">
    <source>
        <dbReference type="EMBL" id="SDI29149.1"/>
    </source>
</evidence>
<evidence type="ECO:0000313" key="4">
    <source>
        <dbReference type="Proteomes" id="UP000198894"/>
    </source>
</evidence>
<name>A0A1G8JD09_9HYPH</name>
<gene>
    <name evidence="3" type="ORF">SAMN05428953_101675</name>
</gene>
<proteinExistence type="inferred from homology"/>
<dbReference type="InterPro" id="IPR023393">
    <property type="entry name" value="START-like_dom_sf"/>
</dbReference>
<dbReference type="CDD" id="cd08893">
    <property type="entry name" value="SRPBCC_CalC_Aha1-like_GntR-HTH"/>
    <property type="match status" value="1"/>
</dbReference>
<keyword evidence="4" id="KW-1185">Reference proteome</keyword>
<dbReference type="EMBL" id="FNEE01000001">
    <property type="protein sequence ID" value="SDI29149.1"/>
    <property type="molecule type" value="Genomic_DNA"/>
</dbReference>
<dbReference type="Pfam" id="PF08327">
    <property type="entry name" value="AHSA1"/>
    <property type="match status" value="1"/>
</dbReference>
<dbReference type="Gene3D" id="3.30.530.20">
    <property type="match status" value="1"/>
</dbReference>
<protein>
    <submittedName>
        <fullName evidence="3">Uncharacterized conserved protein YndB, AHSA1/START domain</fullName>
    </submittedName>
</protein>
<feature type="domain" description="Activator of Hsp90 ATPase homologue 1/2-like C-terminal" evidence="2">
    <location>
        <begin position="14"/>
        <end position="139"/>
    </location>
</feature>
<dbReference type="SUPFAM" id="SSF55961">
    <property type="entry name" value="Bet v1-like"/>
    <property type="match status" value="1"/>
</dbReference>
<sequence length="153" mass="17541">MSKASFVYVTYIRTTPEKLWQALTEPEFNRQYWSGAHQETDWKKGSPWKLVFADGRVSDSGEIIDIDPPRRLVIKWRNEFFPDIKADGFTRCSFEIEQVDDVTKLTITHEAEVDGPHKLIDGVSKGWPLVMSSLKSLLETGQGLPRTNESPRD</sequence>
<organism evidence="3 4">
    <name type="scientific">Mesorhizobium muleiense</name>
    <dbReference type="NCBI Taxonomy" id="1004279"/>
    <lineage>
        <taxon>Bacteria</taxon>
        <taxon>Pseudomonadati</taxon>
        <taxon>Pseudomonadota</taxon>
        <taxon>Alphaproteobacteria</taxon>
        <taxon>Hyphomicrobiales</taxon>
        <taxon>Phyllobacteriaceae</taxon>
        <taxon>Mesorhizobium</taxon>
    </lineage>
</organism>
<dbReference type="AlphaFoldDB" id="A0A1G8JD09"/>
<comment type="similarity">
    <text evidence="1">Belongs to the AHA1 family.</text>
</comment>
<dbReference type="Proteomes" id="UP000198894">
    <property type="component" value="Unassembled WGS sequence"/>
</dbReference>
<evidence type="ECO:0000259" key="2">
    <source>
        <dbReference type="Pfam" id="PF08327"/>
    </source>
</evidence>
<reference evidence="4" key="1">
    <citation type="submission" date="2016-10" db="EMBL/GenBank/DDBJ databases">
        <authorList>
            <person name="Varghese N."/>
            <person name="Submissions S."/>
        </authorList>
    </citation>
    <scope>NUCLEOTIDE SEQUENCE [LARGE SCALE GENOMIC DNA]</scope>
    <source>
        <strain evidence="4">CGMCC 1.11022</strain>
    </source>
</reference>
<accession>A0A1G8JD09</accession>
<evidence type="ECO:0000256" key="1">
    <source>
        <dbReference type="ARBA" id="ARBA00006817"/>
    </source>
</evidence>
<dbReference type="RefSeq" id="WP_091590588.1">
    <property type="nucleotide sequence ID" value="NZ_FNEE01000001.1"/>
</dbReference>
<dbReference type="InterPro" id="IPR013538">
    <property type="entry name" value="ASHA1/2-like_C"/>
</dbReference>